<dbReference type="GO" id="GO:0008409">
    <property type="term" value="F:5'-3' exonuclease activity"/>
    <property type="evidence" value="ECO:0007669"/>
    <property type="project" value="UniProtKB-UniRule"/>
</dbReference>
<evidence type="ECO:0000256" key="2">
    <source>
        <dbReference type="ARBA" id="ARBA00012417"/>
    </source>
</evidence>
<evidence type="ECO:0000256" key="11">
    <source>
        <dbReference type="ARBA" id="ARBA00022932"/>
    </source>
</evidence>
<dbReference type="FunFam" id="1.10.150.20:FF:000003">
    <property type="entry name" value="DNA polymerase I"/>
    <property type="match status" value="1"/>
</dbReference>
<dbReference type="InterPro" id="IPR018320">
    <property type="entry name" value="DNA_polymerase_1"/>
</dbReference>
<dbReference type="SMART" id="SM00475">
    <property type="entry name" value="53EXOc"/>
    <property type="match status" value="1"/>
</dbReference>
<dbReference type="Gene3D" id="1.20.1060.10">
    <property type="entry name" value="Taq DNA Polymerase, Chain T, domain 4"/>
    <property type="match status" value="1"/>
</dbReference>
<comment type="catalytic activity">
    <reaction evidence="14 16">
        <text>DNA(n) + a 2'-deoxyribonucleoside 5'-triphosphate = DNA(n+1) + diphosphate</text>
        <dbReference type="Rhea" id="RHEA:22508"/>
        <dbReference type="Rhea" id="RHEA-COMP:17339"/>
        <dbReference type="Rhea" id="RHEA-COMP:17340"/>
        <dbReference type="ChEBI" id="CHEBI:33019"/>
        <dbReference type="ChEBI" id="CHEBI:61560"/>
        <dbReference type="ChEBI" id="CHEBI:173112"/>
        <dbReference type="EC" id="2.7.7.7"/>
    </reaction>
</comment>
<keyword evidence="10 16" id="KW-0269">Exonuclease</keyword>
<dbReference type="CDD" id="cd09859">
    <property type="entry name" value="PIN_53EXO"/>
    <property type="match status" value="1"/>
</dbReference>
<feature type="domain" description="5'-3' exonuclease" evidence="18">
    <location>
        <begin position="2"/>
        <end position="263"/>
    </location>
</feature>
<keyword evidence="12 16" id="KW-0238">DNA-binding</keyword>
<evidence type="ECO:0000256" key="4">
    <source>
        <dbReference type="ARBA" id="ARBA00022679"/>
    </source>
</evidence>
<dbReference type="FunFam" id="1.10.150.20:FF:000002">
    <property type="entry name" value="DNA polymerase I"/>
    <property type="match status" value="1"/>
</dbReference>
<dbReference type="InterPro" id="IPR020046">
    <property type="entry name" value="5-3_exonucl_a-hlix_arch_N"/>
</dbReference>
<dbReference type="InterPro" id="IPR043502">
    <property type="entry name" value="DNA/RNA_pol_sf"/>
</dbReference>
<evidence type="ECO:0000256" key="7">
    <source>
        <dbReference type="ARBA" id="ARBA00022722"/>
    </source>
</evidence>
<evidence type="ECO:0000256" key="6">
    <source>
        <dbReference type="ARBA" id="ARBA00022705"/>
    </source>
</evidence>
<dbReference type="SUPFAM" id="SSF56672">
    <property type="entry name" value="DNA/RNA polymerases"/>
    <property type="match status" value="1"/>
</dbReference>
<dbReference type="GO" id="GO:0008408">
    <property type="term" value="F:3'-5' exonuclease activity"/>
    <property type="evidence" value="ECO:0007669"/>
    <property type="project" value="UniProtKB-UniRule"/>
</dbReference>
<evidence type="ECO:0000313" key="20">
    <source>
        <dbReference type="EMBL" id="MBO8439867.1"/>
    </source>
</evidence>
<dbReference type="AlphaFoldDB" id="A0A940DKZ9"/>
<evidence type="ECO:0000256" key="8">
    <source>
        <dbReference type="ARBA" id="ARBA00022763"/>
    </source>
</evidence>
<evidence type="ECO:0000256" key="3">
    <source>
        <dbReference type="ARBA" id="ARBA00020311"/>
    </source>
</evidence>
<dbReference type="SMART" id="SM00474">
    <property type="entry name" value="35EXOc"/>
    <property type="match status" value="1"/>
</dbReference>
<dbReference type="InterPro" id="IPR012337">
    <property type="entry name" value="RNaseH-like_sf"/>
</dbReference>
<keyword evidence="6 16" id="KW-0235">DNA replication</keyword>
<dbReference type="SUPFAM" id="SSF53098">
    <property type="entry name" value="Ribonuclease H-like"/>
    <property type="match status" value="1"/>
</dbReference>
<dbReference type="InterPro" id="IPR002562">
    <property type="entry name" value="3'-5'_exonuclease_dom"/>
</dbReference>
<reference evidence="20" key="2">
    <citation type="journal article" date="2021" name="PeerJ">
        <title>Extensive microbial diversity within the chicken gut microbiome revealed by metagenomics and culture.</title>
        <authorList>
            <person name="Gilroy R."/>
            <person name="Ravi A."/>
            <person name="Getino M."/>
            <person name="Pursley I."/>
            <person name="Horton D.L."/>
            <person name="Alikhan N.F."/>
            <person name="Baker D."/>
            <person name="Gharbi K."/>
            <person name="Hall N."/>
            <person name="Watson M."/>
            <person name="Adriaenssens E.M."/>
            <person name="Foster-Nyarko E."/>
            <person name="Jarju S."/>
            <person name="Secka A."/>
            <person name="Antonio M."/>
            <person name="Oren A."/>
            <person name="Chaudhuri R.R."/>
            <person name="La Ragione R."/>
            <person name="Hildebrand F."/>
            <person name="Pallen M.J."/>
        </authorList>
    </citation>
    <scope>NUCLEOTIDE SEQUENCE</scope>
    <source>
        <strain evidence="20">3924</strain>
    </source>
</reference>
<dbReference type="SUPFAM" id="SSF88723">
    <property type="entry name" value="PIN domain-like"/>
    <property type="match status" value="1"/>
</dbReference>
<dbReference type="SMART" id="SM00482">
    <property type="entry name" value="POLAc"/>
    <property type="match status" value="1"/>
</dbReference>
<evidence type="ECO:0000256" key="1">
    <source>
        <dbReference type="ARBA" id="ARBA00007705"/>
    </source>
</evidence>
<dbReference type="Pfam" id="PF01612">
    <property type="entry name" value="DNA_pol_A_exo1"/>
    <property type="match status" value="1"/>
</dbReference>
<evidence type="ECO:0000256" key="14">
    <source>
        <dbReference type="ARBA" id="ARBA00049244"/>
    </source>
</evidence>
<keyword evidence="8 16" id="KW-0227">DNA damage</keyword>
<accession>A0A940DKZ9</accession>
<keyword evidence="13 16" id="KW-0234">DNA repair</keyword>
<dbReference type="Pfam" id="PF01367">
    <property type="entry name" value="5_3_exonuc"/>
    <property type="match status" value="1"/>
</dbReference>
<dbReference type="CDD" id="cd09898">
    <property type="entry name" value="H3TH_53EXO"/>
    <property type="match status" value="1"/>
</dbReference>
<keyword evidence="4 16" id="KW-0808">Transferase</keyword>
<gene>
    <name evidence="16 20" type="primary">polA</name>
    <name evidence="20" type="ORF">IAC51_04375</name>
</gene>
<dbReference type="EC" id="2.7.7.7" evidence="2 15"/>
<keyword evidence="7" id="KW-0540">Nuclease</keyword>
<evidence type="ECO:0000259" key="19">
    <source>
        <dbReference type="SMART" id="SM00482"/>
    </source>
</evidence>
<dbReference type="InterPro" id="IPR036397">
    <property type="entry name" value="RNaseH_sf"/>
</dbReference>
<dbReference type="Gene3D" id="3.30.70.370">
    <property type="match status" value="1"/>
</dbReference>
<dbReference type="InterPro" id="IPR002421">
    <property type="entry name" value="5-3_exonuclease"/>
</dbReference>
<feature type="domain" description="DNA-directed DNA polymerase family A palm" evidence="19">
    <location>
        <begin position="688"/>
        <end position="894"/>
    </location>
</feature>
<dbReference type="InterPro" id="IPR002298">
    <property type="entry name" value="DNA_polymerase_A"/>
</dbReference>
<dbReference type="FunFam" id="3.40.50.1010:FF:000001">
    <property type="entry name" value="DNA polymerase I"/>
    <property type="match status" value="1"/>
</dbReference>
<protein>
    <recommendedName>
        <fullName evidence="3 15">DNA polymerase I</fullName>
        <ecNumber evidence="2 15">2.7.7.7</ecNumber>
    </recommendedName>
</protein>
<dbReference type="CDD" id="cd06139">
    <property type="entry name" value="DNA_polA_I_Ecoli_like_exo"/>
    <property type="match status" value="1"/>
</dbReference>
<dbReference type="Pfam" id="PF00476">
    <property type="entry name" value="DNA_pol_A"/>
    <property type="match status" value="1"/>
</dbReference>
<evidence type="ECO:0000256" key="9">
    <source>
        <dbReference type="ARBA" id="ARBA00022801"/>
    </source>
</evidence>
<dbReference type="GO" id="GO:0003677">
    <property type="term" value="F:DNA binding"/>
    <property type="evidence" value="ECO:0007669"/>
    <property type="project" value="UniProtKB-UniRule"/>
</dbReference>
<keyword evidence="9 16" id="KW-0378">Hydrolase</keyword>
<dbReference type="Pfam" id="PF02739">
    <property type="entry name" value="5_3_exonuc_N"/>
    <property type="match status" value="1"/>
</dbReference>
<dbReference type="SMART" id="SM00279">
    <property type="entry name" value="HhH2"/>
    <property type="match status" value="1"/>
</dbReference>
<keyword evidence="11 16" id="KW-0239">DNA-directed DNA polymerase</keyword>
<keyword evidence="5 16" id="KW-0548">Nucleotidyltransferase</keyword>
<comment type="similarity">
    <text evidence="1 16">Belongs to the DNA polymerase type-A family.</text>
</comment>
<dbReference type="FunFam" id="1.20.1060.10:FF:000001">
    <property type="entry name" value="DNA polymerase I"/>
    <property type="match status" value="1"/>
</dbReference>
<dbReference type="GO" id="GO:0003887">
    <property type="term" value="F:DNA-directed DNA polymerase activity"/>
    <property type="evidence" value="ECO:0007669"/>
    <property type="project" value="UniProtKB-UniRule"/>
</dbReference>
<dbReference type="Gene3D" id="3.30.420.10">
    <property type="entry name" value="Ribonuclease H-like superfamily/Ribonuclease H"/>
    <property type="match status" value="1"/>
</dbReference>
<dbReference type="PRINTS" id="PR00868">
    <property type="entry name" value="DNAPOLI"/>
</dbReference>
<proteinExistence type="inferred from homology"/>
<evidence type="ECO:0000256" key="16">
    <source>
        <dbReference type="RuleBase" id="RU004460"/>
    </source>
</evidence>
<dbReference type="EMBL" id="JADIMV010000073">
    <property type="protein sequence ID" value="MBO8439867.1"/>
    <property type="molecule type" value="Genomic_DNA"/>
</dbReference>
<dbReference type="CDD" id="cd08637">
    <property type="entry name" value="DNA_pol_A_pol_I_C"/>
    <property type="match status" value="1"/>
</dbReference>
<dbReference type="InterPro" id="IPR036279">
    <property type="entry name" value="5-3_exonuclease_C_sf"/>
</dbReference>
<dbReference type="InterPro" id="IPR020045">
    <property type="entry name" value="DNA_polI_H3TH"/>
</dbReference>
<dbReference type="PANTHER" id="PTHR10133">
    <property type="entry name" value="DNA POLYMERASE I"/>
    <property type="match status" value="1"/>
</dbReference>
<dbReference type="SUPFAM" id="SSF47807">
    <property type="entry name" value="5' to 3' exonuclease, C-terminal subdomain"/>
    <property type="match status" value="1"/>
</dbReference>
<organism evidence="20 21">
    <name type="scientific">Candidatus Aphodosoma intestinipullorum</name>
    <dbReference type="NCBI Taxonomy" id="2840674"/>
    <lineage>
        <taxon>Bacteria</taxon>
        <taxon>Pseudomonadati</taxon>
        <taxon>Bacteroidota</taxon>
        <taxon>Bacteroidia</taxon>
        <taxon>Bacteroidales</taxon>
        <taxon>Candidatus Aphodosoma</taxon>
    </lineage>
</organism>
<sequence length="930" mass="104561">MKRLFLLDAYAMIYRAYYAFMRMPRINSKGMNTSAVFGFVNTLQELLKKENPTHIAVAFDPAGPTFRHEAYEEYKANREATPEDIRAAVPVIKEIVRAYRIPAIEVPGYEADDVIGTLARQAEAKGFDTYMMTPDKDYGQLVSEHTFIYRPRFGESGFEVMGVREVLEKWGIERVPQVIDLLGLMGDASDNIPGCPGVGEKTAVKLLREFGSIDGLLANTDKLKGALKAKVEANRRQIEFSRFLATIKTDVPIEMDEAALVREEPDKDELIRLFRELEFYSHLKRLTGDAPERRNAVATEQNLFGDEIPEAVAATAAGETGGRDSSLATVENTPHTYHCVTDGADVDALAARLAAAAHFCFDTETTDLHVLHAELVGMSFAFEPHEAYYVPFPAERVGACALLEKFRPALENEKIEKTGHNIKYDLMVLGNYGVTLRGRLFDTMIAHYLLQPEMRHGMDYLSETLLSYEPIHIEELIGAKGKGQKSMRQVDVAAVADYAAEDADVTLQLRRVLEPQLEEQGLMPLFHDIEMPLMRVLAKMERTGMIIDDFALAQTSQTMTADMLRIEREIQEVAGDTSFNVSSPKQIGELLFDRLHIADRARKTKKGQYVTDEETLEALRDRHPVVGKILEYRGLKKLISTYIDALPKLIDPQTGRIHTSFNQTVTATGRLSSSNPNLQNIPVRDEQGKEIRRSFIASPGYRFLSADYSQVELRIMAHLSGDTHMVEAFRADQDIHAATAAKIYHLPIEEVTRDMRRKAKTANFGIIYGISAFGLAERLSISRTEAKELIDGYFASFPQVKEYMDGCIARARETGYVETLLGRRRYLPDINSRNANVRGFAERNAINAPIQGTAADIIKIAMVRIDHRMEREGVRSEMILQVHDELNFNVPEDEVELMTRIVREEMEGAFALKVPLRVDVGVGGNWLEAH</sequence>
<dbReference type="InterPro" id="IPR019760">
    <property type="entry name" value="DNA-dir_DNA_pol_A_CS"/>
</dbReference>
<evidence type="ECO:0000313" key="21">
    <source>
        <dbReference type="Proteomes" id="UP000712007"/>
    </source>
</evidence>
<dbReference type="GO" id="GO:0006302">
    <property type="term" value="P:double-strand break repair"/>
    <property type="evidence" value="ECO:0007669"/>
    <property type="project" value="TreeGrafter"/>
</dbReference>
<evidence type="ECO:0000256" key="5">
    <source>
        <dbReference type="ARBA" id="ARBA00022695"/>
    </source>
</evidence>
<evidence type="ECO:0000259" key="18">
    <source>
        <dbReference type="SMART" id="SM00475"/>
    </source>
</evidence>
<comment type="function">
    <text evidence="16">In addition to polymerase activity, this DNA polymerase exhibits 3'-5' and 5'-3' exonuclease activity.</text>
</comment>
<reference evidence="20" key="1">
    <citation type="submission" date="2020-10" db="EMBL/GenBank/DDBJ databases">
        <authorList>
            <person name="Gilroy R."/>
        </authorList>
    </citation>
    <scope>NUCLEOTIDE SEQUENCE</scope>
    <source>
        <strain evidence="20">3924</strain>
    </source>
</reference>
<evidence type="ECO:0000259" key="17">
    <source>
        <dbReference type="SMART" id="SM00474"/>
    </source>
</evidence>
<evidence type="ECO:0000256" key="12">
    <source>
        <dbReference type="ARBA" id="ARBA00023125"/>
    </source>
</evidence>
<comment type="caution">
    <text evidence="20">The sequence shown here is derived from an EMBL/GenBank/DDBJ whole genome shotgun (WGS) entry which is preliminary data.</text>
</comment>
<evidence type="ECO:0000256" key="13">
    <source>
        <dbReference type="ARBA" id="ARBA00023204"/>
    </source>
</evidence>
<name>A0A940DKZ9_9BACT</name>
<dbReference type="InterPro" id="IPR008918">
    <property type="entry name" value="HhH2"/>
</dbReference>
<evidence type="ECO:0000256" key="15">
    <source>
        <dbReference type="NCBIfam" id="TIGR00593"/>
    </source>
</evidence>
<evidence type="ECO:0000256" key="10">
    <source>
        <dbReference type="ARBA" id="ARBA00022839"/>
    </source>
</evidence>
<dbReference type="PANTHER" id="PTHR10133:SF27">
    <property type="entry name" value="DNA POLYMERASE NU"/>
    <property type="match status" value="1"/>
</dbReference>
<dbReference type="Proteomes" id="UP000712007">
    <property type="component" value="Unassembled WGS sequence"/>
</dbReference>
<dbReference type="InterPro" id="IPR029060">
    <property type="entry name" value="PIN-like_dom_sf"/>
</dbReference>
<dbReference type="InterPro" id="IPR001098">
    <property type="entry name" value="DNA-dir_DNA_pol_A_palm_dom"/>
</dbReference>
<dbReference type="Gene3D" id="3.40.50.1010">
    <property type="entry name" value="5'-nuclease"/>
    <property type="match status" value="1"/>
</dbReference>
<dbReference type="NCBIfam" id="TIGR00593">
    <property type="entry name" value="pola"/>
    <property type="match status" value="1"/>
</dbReference>
<dbReference type="GO" id="GO:0006261">
    <property type="term" value="P:DNA-templated DNA replication"/>
    <property type="evidence" value="ECO:0007669"/>
    <property type="project" value="UniProtKB-UniRule"/>
</dbReference>
<dbReference type="Gene3D" id="1.10.150.20">
    <property type="entry name" value="5' to 3' exonuclease, C-terminal subdomain"/>
    <property type="match status" value="2"/>
</dbReference>
<feature type="domain" description="3'-5' exonuclease" evidence="17">
    <location>
        <begin position="337"/>
        <end position="518"/>
    </location>
</feature>
<dbReference type="NCBIfam" id="NF004397">
    <property type="entry name" value="PRK05755.1"/>
    <property type="match status" value="1"/>
</dbReference>
<dbReference type="PROSITE" id="PS00447">
    <property type="entry name" value="DNA_POLYMERASE_A"/>
    <property type="match status" value="1"/>
</dbReference>